<dbReference type="CDD" id="cd00305">
    <property type="entry name" value="Cu-Zn_Superoxide_Dismutase"/>
    <property type="match status" value="1"/>
</dbReference>
<dbReference type="Pfam" id="PF00080">
    <property type="entry name" value="Sod_Cu"/>
    <property type="match status" value="1"/>
</dbReference>
<feature type="compositionally biased region" description="Pro residues" evidence="2">
    <location>
        <begin position="1"/>
        <end position="26"/>
    </location>
</feature>
<accession>A0A6I9QER3</accession>
<feature type="region of interest" description="Disordered" evidence="2">
    <location>
        <begin position="1"/>
        <end position="33"/>
    </location>
</feature>
<evidence type="ECO:0000259" key="3">
    <source>
        <dbReference type="Pfam" id="PF00080"/>
    </source>
</evidence>
<reference evidence="5" key="1">
    <citation type="submission" date="2025-08" db="UniProtKB">
        <authorList>
            <consortium name="RefSeq"/>
        </authorList>
    </citation>
    <scope>IDENTIFICATION</scope>
</reference>
<sequence>MSPWPPSTSASPQPPPVSSSPRPPPTSLSLHRDPSKVIANISGLKRGLHGFHVYALGDTTNGCMSTGSHFNLAGKEHGAPPEDENSYTGDLGNVIAGEDGIVNFSIVDKQIPLSGPNFIIERAVVVHANPDDLEKDKLYSSDIHINFIFH</sequence>
<keyword evidence="1" id="KW-0186">Copper</keyword>
<dbReference type="GO" id="GO:0005507">
    <property type="term" value="F:copper ion binding"/>
    <property type="evidence" value="ECO:0007669"/>
    <property type="project" value="InterPro"/>
</dbReference>
<proteinExistence type="predicted"/>
<dbReference type="InterPro" id="IPR036423">
    <property type="entry name" value="SOD-like_Cu/Zn_dom_sf"/>
</dbReference>
<organism evidence="4 5">
    <name type="scientific">Elaeis guineensis var. tenera</name>
    <name type="common">Oil palm</name>
    <dbReference type="NCBI Taxonomy" id="51953"/>
    <lineage>
        <taxon>Eukaryota</taxon>
        <taxon>Viridiplantae</taxon>
        <taxon>Streptophyta</taxon>
        <taxon>Embryophyta</taxon>
        <taxon>Tracheophyta</taxon>
        <taxon>Spermatophyta</taxon>
        <taxon>Magnoliopsida</taxon>
        <taxon>Liliopsida</taxon>
        <taxon>Arecaceae</taxon>
        <taxon>Arecoideae</taxon>
        <taxon>Cocoseae</taxon>
        <taxon>Elaeidinae</taxon>
        <taxon>Elaeis</taxon>
    </lineage>
</organism>
<dbReference type="AlphaFoldDB" id="A0A6I9QER3"/>
<dbReference type="OrthoDB" id="2015551at2759"/>
<dbReference type="SUPFAM" id="SSF49329">
    <property type="entry name" value="Cu,Zn superoxide dismutase-like"/>
    <property type="match status" value="1"/>
</dbReference>
<evidence type="ECO:0000256" key="1">
    <source>
        <dbReference type="ARBA" id="ARBA00023008"/>
    </source>
</evidence>
<evidence type="ECO:0000313" key="4">
    <source>
        <dbReference type="Proteomes" id="UP000504607"/>
    </source>
</evidence>
<dbReference type="PRINTS" id="PR00068">
    <property type="entry name" value="CUZNDISMTASE"/>
</dbReference>
<dbReference type="GO" id="GO:0006801">
    <property type="term" value="P:superoxide metabolic process"/>
    <property type="evidence" value="ECO:0007669"/>
    <property type="project" value="InterPro"/>
</dbReference>
<feature type="domain" description="Superoxide dismutase copper/zinc binding" evidence="3">
    <location>
        <begin position="34"/>
        <end position="137"/>
    </location>
</feature>
<evidence type="ECO:0000256" key="2">
    <source>
        <dbReference type="SAM" id="MobiDB-lite"/>
    </source>
</evidence>
<keyword evidence="4" id="KW-1185">Reference proteome</keyword>
<dbReference type="RefSeq" id="XP_010908207.1">
    <property type="nucleotide sequence ID" value="XM_010909905.1"/>
</dbReference>
<protein>
    <submittedName>
        <fullName evidence="5">Superoxide dismutase [Cu-Zn]-like</fullName>
    </submittedName>
</protein>
<dbReference type="Gene3D" id="2.60.40.200">
    <property type="entry name" value="Superoxide dismutase, copper/zinc binding domain"/>
    <property type="match status" value="1"/>
</dbReference>
<dbReference type="PANTHER" id="PTHR10003">
    <property type="entry name" value="SUPEROXIDE DISMUTASE CU-ZN -RELATED"/>
    <property type="match status" value="1"/>
</dbReference>
<evidence type="ECO:0000313" key="5">
    <source>
        <dbReference type="RefSeq" id="XP_010908207.1"/>
    </source>
</evidence>
<gene>
    <name evidence="5" type="primary">LOC105034667</name>
</gene>
<name>A0A6I9QER3_ELAGV</name>
<dbReference type="InterPro" id="IPR024134">
    <property type="entry name" value="SOD_Cu/Zn_/chaperone"/>
</dbReference>
<dbReference type="Proteomes" id="UP000504607">
    <property type="component" value="Unplaced"/>
</dbReference>
<dbReference type="InParanoid" id="A0A6I9QER3"/>
<dbReference type="InterPro" id="IPR001424">
    <property type="entry name" value="SOD_Cu_Zn_dom"/>
</dbReference>